<dbReference type="OrthoDB" id="2384430at2759"/>
<dbReference type="Pfam" id="PF08238">
    <property type="entry name" value="Sel1"/>
    <property type="match status" value="5"/>
</dbReference>
<dbReference type="CTD" id="6758931"/>
<dbReference type="GeneID" id="6758931"/>
<proteinExistence type="inferred from homology"/>
<reference evidence="2 3" key="1">
    <citation type="journal article" date="2008" name="Nature">
        <title>The Trichoplax genome and the nature of placozoans.</title>
        <authorList>
            <person name="Srivastava M."/>
            <person name="Begovic E."/>
            <person name="Chapman J."/>
            <person name="Putnam N.H."/>
            <person name="Hellsten U."/>
            <person name="Kawashima T."/>
            <person name="Kuo A."/>
            <person name="Mitros T."/>
            <person name="Salamov A."/>
            <person name="Carpenter M.L."/>
            <person name="Signorovitch A.Y."/>
            <person name="Moreno M.A."/>
            <person name="Kamm K."/>
            <person name="Grimwood J."/>
            <person name="Schmutz J."/>
            <person name="Shapiro H."/>
            <person name="Grigoriev I.V."/>
            <person name="Buss L.W."/>
            <person name="Schierwater B."/>
            <person name="Dellaporta S.L."/>
            <person name="Rokhsar D.S."/>
        </authorList>
    </citation>
    <scope>NUCLEOTIDE SEQUENCE [LARGE SCALE GENOMIC DNA]</scope>
    <source>
        <strain evidence="2 3">Grell-BS-1999</strain>
    </source>
</reference>
<dbReference type="GO" id="GO:0005789">
    <property type="term" value="C:endoplasmic reticulum membrane"/>
    <property type="evidence" value="ECO:0000318"/>
    <property type="project" value="GO_Central"/>
</dbReference>
<dbReference type="HOGENOM" id="CLU_490338_0_0_1"/>
<keyword evidence="3" id="KW-1185">Reference proteome</keyword>
<dbReference type="InterPro" id="IPR011990">
    <property type="entry name" value="TPR-like_helical_dom_sf"/>
</dbReference>
<dbReference type="Gene3D" id="1.25.40.10">
    <property type="entry name" value="Tetratricopeptide repeat domain"/>
    <property type="match status" value="2"/>
</dbReference>
<dbReference type="SMART" id="SM00671">
    <property type="entry name" value="SEL1"/>
    <property type="match status" value="7"/>
</dbReference>
<dbReference type="EMBL" id="DS985266">
    <property type="protein sequence ID" value="EDV19821.1"/>
    <property type="molecule type" value="Genomic_DNA"/>
</dbReference>
<dbReference type="PhylomeDB" id="B3SBU5"/>
<dbReference type="STRING" id="10228.B3SBU5"/>
<sequence>MDLVDNPVEYKLMTMLKAYQVNRFDRLTYNEGKIWSLKCIEQLQQQIQANDIDNKHQVNHQIYYLLSYHYYNLGRIYQLGLGTTNIDQSQASKYYKLAAGENHPSAIYQLGKLCGCTGCDYEYTKQLKNQRQVAIYRVRQFVASAAIDPWCCQADDELTKCCKADKMYYNALYNQKMTYKRLLSTYQDDEDDKNLRDQMVQIPRHSSKPHQHDRVLVKLSSLYCQLGYMMIKLNQLHGENIDLTAYQYFSKAAKLGNASGFINIAIWKYSHGYGSPKDSEHCIQLFIKASQYNSPQAHFYLLQHCYEKYISTANIRQANLAVTHSSLALAYPFASPLFYIASLFWLGGTDSIDRQQCLSHLKMSVATDDYFDQRGRGLSYLTLGCIYKRGEWIKVDYSIAAHCYSRAAILGHHQGIIEVAKLVEKGKIAIADVHTAIQLYRAIIDSTNISNQVQALAMKRLGQLYLKMKTTTSQYRGRQWINQALNKFQLVTYDPLAKCCAYYQIARIHHKGLSTDKENLEKASIYYRKVLTSSSHCRDVIYPRKAEIRLKDLDLS</sequence>
<dbReference type="PANTHER" id="PTHR11102">
    <property type="entry name" value="SEL-1-LIKE PROTEIN"/>
    <property type="match status" value="1"/>
</dbReference>
<dbReference type="InterPro" id="IPR006597">
    <property type="entry name" value="Sel1-like"/>
</dbReference>
<comment type="similarity">
    <text evidence="1">Belongs to the sel-1 family.</text>
</comment>
<evidence type="ECO:0000256" key="1">
    <source>
        <dbReference type="ARBA" id="ARBA00038101"/>
    </source>
</evidence>
<dbReference type="RefSeq" id="XP_002117691.1">
    <property type="nucleotide sequence ID" value="XM_002117655.1"/>
</dbReference>
<dbReference type="Proteomes" id="UP000009022">
    <property type="component" value="Unassembled WGS sequence"/>
</dbReference>
<dbReference type="GO" id="GO:0036503">
    <property type="term" value="P:ERAD pathway"/>
    <property type="evidence" value="ECO:0000318"/>
    <property type="project" value="GO_Central"/>
</dbReference>
<name>B3SBU5_TRIAD</name>
<evidence type="ECO:0000313" key="2">
    <source>
        <dbReference type="EMBL" id="EDV19821.1"/>
    </source>
</evidence>
<organism evidence="2 3">
    <name type="scientific">Trichoplax adhaerens</name>
    <name type="common">Trichoplax reptans</name>
    <dbReference type="NCBI Taxonomy" id="10228"/>
    <lineage>
        <taxon>Eukaryota</taxon>
        <taxon>Metazoa</taxon>
        <taxon>Placozoa</taxon>
        <taxon>Uniplacotomia</taxon>
        <taxon>Trichoplacea</taxon>
        <taxon>Trichoplacidae</taxon>
        <taxon>Trichoplax</taxon>
    </lineage>
</organism>
<dbReference type="AlphaFoldDB" id="B3SBU5"/>
<dbReference type="InParanoid" id="B3SBU5"/>
<dbReference type="PANTHER" id="PTHR11102:SF147">
    <property type="entry name" value="SEL1L ADAPTOR SUBUNIT OF ERAD E3 UBIQUITIN LIGASE"/>
    <property type="match status" value="1"/>
</dbReference>
<dbReference type="SUPFAM" id="SSF81901">
    <property type="entry name" value="HCP-like"/>
    <property type="match status" value="2"/>
</dbReference>
<dbReference type="InterPro" id="IPR050767">
    <property type="entry name" value="Sel1_AlgK"/>
</dbReference>
<dbReference type="KEGG" id="tad:TRIADDRAFT_61739"/>
<accession>B3SBU5</accession>
<protein>
    <submittedName>
        <fullName evidence="2">Uncharacterized protein</fullName>
    </submittedName>
</protein>
<gene>
    <name evidence="2" type="ORF">TRIADDRAFT_61739</name>
</gene>
<evidence type="ECO:0000313" key="3">
    <source>
        <dbReference type="Proteomes" id="UP000009022"/>
    </source>
</evidence>